<name>A0A9D2S4I3_9FIRM</name>
<comment type="caution">
    <text evidence="6">The sequence shown here is derived from an EMBL/GenBank/DDBJ whole genome shotgun (WGS) entry which is preliminary data.</text>
</comment>
<dbReference type="Pfam" id="PF03466">
    <property type="entry name" value="LysR_substrate"/>
    <property type="match status" value="1"/>
</dbReference>
<dbReference type="GO" id="GO:0003700">
    <property type="term" value="F:DNA-binding transcription factor activity"/>
    <property type="evidence" value="ECO:0007669"/>
    <property type="project" value="InterPro"/>
</dbReference>
<dbReference type="PRINTS" id="PR00039">
    <property type="entry name" value="HTHLYSR"/>
</dbReference>
<comment type="similarity">
    <text evidence="1">Belongs to the LysR transcriptional regulatory family.</text>
</comment>
<gene>
    <name evidence="6" type="ORF">H9945_07765</name>
</gene>
<dbReference type="SUPFAM" id="SSF53850">
    <property type="entry name" value="Periplasmic binding protein-like II"/>
    <property type="match status" value="1"/>
</dbReference>
<dbReference type="InterPro" id="IPR036390">
    <property type="entry name" value="WH_DNA-bd_sf"/>
</dbReference>
<dbReference type="FunFam" id="1.10.10.10:FF:000001">
    <property type="entry name" value="LysR family transcriptional regulator"/>
    <property type="match status" value="1"/>
</dbReference>
<dbReference type="Pfam" id="PF00126">
    <property type="entry name" value="HTH_1"/>
    <property type="match status" value="1"/>
</dbReference>
<dbReference type="Gene3D" id="3.40.190.290">
    <property type="match status" value="1"/>
</dbReference>
<dbReference type="InterPro" id="IPR050950">
    <property type="entry name" value="HTH-type_LysR_regulators"/>
</dbReference>
<evidence type="ECO:0000256" key="3">
    <source>
        <dbReference type="ARBA" id="ARBA00023125"/>
    </source>
</evidence>
<dbReference type="GO" id="GO:0005829">
    <property type="term" value="C:cytosol"/>
    <property type="evidence" value="ECO:0007669"/>
    <property type="project" value="TreeGrafter"/>
</dbReference>
<evidence type="ECO:0000259" key="5">
    <source>
        <dbReference type="PROSITE" id="PS50931"/>
    </source>
</evidence>
<accession>A0A9D2S4I3</accession>
<reference evidence="6" key="1">
    <citation type="journal article" date="2021" name="PeerJ">
        <title>Extensive microbial diversity within the chicken gut microbiome revealed by metagenomics and culture.</title>
        <authorList>
            <person name="Gilroy R."/>
            <person name="Ravi A."/>
            <person name="Getino M."/>
            <person name="Pursley I."/>
            <person name="Horton D.L."/>
            <person name="Alikhan N.F."/>
            <person name="Baker D."/>
            <person name="Gharbi K."/>
            <person name="Hall N."/>
            <person name="Watson M."/>
            <person name="Adriaenssens E.M."/>
            <person name="Foster-Nyarko E."/>
            <person name="Jarju S."/>
            <person name="Secka A."/>
            <person name="Antonio M."/>
            <person name="Oren A."/>
            <person name="Chaudhuri R.R."/>
            <person name="La Ragione R."/>
            <person name="Hildebrand F."/>
            <person name="Pallen M.J."/>
        </authorList>
    </citation>
    <scope>NUCLEOTIDE SEQUENCE</scope>
    <source>
        <strain evidence="6">ChiBcec8-13705</strain>
    </source>
</reference>
<organism evidence="6 7">
    <name type="scientific">Candidatus Gemmiger avicola</name>
    <dbReference type="NCBI Taxonomy" id="2838605"/>
    <lineage>
        <taxon>Bacteria</taxon>
        <taxon>Bacillati</taxon>
        <taxon>Bacillota</taxon>
        <taxon>Clostridia</taxon>
        <taxon>Eubacteriales</taxon>
        <taxon>Gemmiger</taxon>
    </lineage>
</organism>
<evidence type="ECO:0000256" key="1">
    <source>
        <dbReference type="ARBA" id="ARBA00009437"/>
    </source>
</evidence>
<keyword evidence="4" id="KW-0804">Transcription</keyword>
<evidence type="ECO:0000256" key="2">
    <source>
        <dbReference type="ARBA" id="ARBA00023015"/>
    </source>
</evidence>
<keyword evidence="3" id="KW-0238">DNA-binding</keyword>
<feature type="domain" description="HTH lysR-type" evidence="5">
    <location>
        <begin position="1"/>
        <end position="58"/>
    </location>
</feature>
<protein>
    <submittedName>
        <fullName evidence="6">LysR family transcriptional regulator</fullName>
    </submittedName>
</protein>
<dbReference type="PROSITE" id="PS50931">
    <property type="entry name" value="HTH_LYSR"/>
    <property type="match status" value="1"/>
</dbReference>
<reference evidence="6" key="2">
    <citation type="submission" date="2021-04" db="EMBL/GenBank/DDBJ databases">
        <authorList>
            <person name="Gilroy R."/>
        </authorList>
    </citation>
    <scope>NUCLEOTIDE SEQUENCE</scope>
    <source>
        <strain evidence="6">ChiBcec8-13705</strain>
    </source>
</reference>
<dbReference type="GO" id="GO:0003677">
    <property type="term" value="F:DNA binding"/>
    <property type="evidence" value="ECO:0007669"/>
    <property type="project" value="UniProtKB-KW"/>
</dbReference>
<dbReference type="Proteomes" id="UP000886803">
    <property type="component" value="Unassembled WGS sequence"/>
</dbReference>
<dbReference type="AlphaFoldDB" id="A0A9D2S4I3"/>
<dbReference type="InterPro" id="IPR036388">
    <property type="entry name" value="WH-like_DNA-bd_sf"/>
</dbReference>
<evidence type="ECO:0000256" key="4">
    <source>
        <dbReference type="ARBA" id="ARBA00023163"/>
    </source>
</evidence>
<dbReference type="CDD" id="cd05466">
    <property type="entry name" value="PBP2_LTTR_substrate"/>
    <property type="match status" value="1"/>
</dbReference>
<dbReference type="EMBL" id="DWYG01000132">
    <property type="protein sequence ID" value="HJB42380.1"/>
    <property type="molecule type" value="Genomic_DNA"/>
</dbReference>
<dbReference type="SUPFAM" id="SSF46785">
    <property type="entry name" value="Winged helix' DNA-binding domain"/>
    <property type="match status" value="1"/>
</dbReference>
<dbReference type="InterPro" id="IPR005119">
    <property type="entry name" value="LysR_subst-bd"/>
</dbReference>
<dbReference type="Gene3D" id="1.10.10.10">
    <property type="entry name" value="Winged helix-like DNA-binding domain superfamily/Winged helix DNA-binding domain"/>
    <property type="match status" value="1"/>
</dbReference>
<dbReference type="PANTHER" id="PTHR30419">
    <property type="entry name" value="HTH-TYPE TRANSCRIPTIONAL REGULATOR YBHD"/>
    <property type="match status" value="1"/>
</dbReference>
<evidence type="ECO:0000313" key="7">
    <source>
        <dbReference type="Proteomes" id="UP000886803"/>
    </source>
</evidence>
<keyword evidence="2" id="KW-0805">Transcription regulation</keyword>
<sequence>MDITALEYFRAIAQSGSLTKAARQLHITQPAMSAMLRKLEDELGAPLFDRTPNRIYLNKAGEIALIHVNTILRNVEQMKDDVLSAAQRSRSLCVSFCDPGVRWFTTPRFSIAYPEIQLKDDLYGGDDAARLLSERVYDLMVTPQRVRDARVQSVPFLRDQVYLSVPQSSNLAQKSKISIREIPAQPLLYPQIGGYFLTQLEKVITEEHLSLTLVKNNYNVTQHLIRTTNFLATISTLSMDLRNDGTHRRLIPLVDPELEVLYYISYLKSNREKVKAFLQWAGAQKGAE</sequence>
<evidence type="ECO:0000313" key="6">
    <source>
        <dbReference type="EMBL" id="HJB42380.1"/>
    </source>
</evidence>
<proteinExistence type="inferred from homology"/>
<dbReference type="InterPro" id="IPR000847">
    <property type="entry name" value="LysR_HTH_N"/>
</dbReference>